<dbReference type="GO" id="GO:0003700">
    <property type="term" value="F:DNA-binding transcription factor activity"/>
    <property type="evidence" value="ECO:0007669"/>
    <property type="project" value="TreeGrafter"/>
</dbReference>
<keyword evidence="1 2" id="KW-0238">DNA-binding</keyword>
<dbReference type="GO" id="GO:0000976">
    <property type="term" value="F:transcription cis-regulatory region binding"/>
    <property type="evidence" value="ECO:0007669"/>
    <property type="project" value="TreeGrafter"/>
</dbReference>
<accession>A0AAE2VDP1</accession>
<dbReference type="RefSeq" id="WP_309489445.1">
    <property type="nucleotide sequence ID" value="NZ_JAENIG010000004.1"/>
</dbReference>
<dbReference type="InterPro" id="IPR009057">
    <property type="entry name" value="Homeodomain-like_sf"/>
</dbReference>
<dbReference type="Gene3D" id="1.10.357.10">
    <property type="entry name" value="Tetracycline Repressor, domain 2"/>
    <property type="match status" value="1"/>
</dbReference>
<dbReference type="PANTHER" id="PTHR30055:SF235">
    <property type="entry name" value="TRANSCRIPTIONAL REGULATORY PROTEIN"/>
    <property type="match status" value="1"/>
</dbReference>
<feature type="domain" description="HTH tetR-type" evidence="3">
    <location>
        <begin position="14"/>
        <end position="74"/>
    </location>
</feature>
<dbReference type="Proteomes" id="UP000634206">
    <property type="component" value="Unassembled WGS sequence"/>
</dbReference>
<dbReference type="SUPFAM" id="SSF46689">
    <property type="entry name" value="Homeodomain-like"/>
    <property type="match status" value="1"/>
</dbReference>
<dbReference type="Pfam" id="PF00440">
    <property type="entry name" value="TetR_N"/>
    <property type="match status" value="1"/>
</dbReference>
<comment type="caution">
    <text evidence="4">The sequence shown here is derived from an EMBL/GenBank/DDBJ whole genome shotgun (WGS) entry which is preliminary data.</text>
</comment>
<dbReference type="AlphaFoldDB" id="A0AAE2VDP1"/>
<dbReference type="Pfam" id="PF17939">
    <property type="entry name" value="TetR_C_30"/>
    <property type="match status" value="1"/>
</dbReference>
<dbReference type="EMBL" id="JAENIG010000004">
    <property type="protein sequence ID" value="MBK1854834.1"/>
    <property type="molecule type" value="Genomic_DNA"/>
</dbReference>
<dbReference type="SUPFAM" id="SSF48498">
    <property type="entry name" value="Tetracyclin repressor-like, C-terminal domain"/>
    <property type="match status" value="1"/>
</dbReference>
<name>A0AAE2VDP1_9BACT</name>
<evidence type="ECO:0000256" key="1">
    <source>
        <dbReference type="ARBA" id="ARBA00023125"/>
    </source>
</evidence>
<dbReference type="InterPro" id="IPR036271">
    <property type="entry name" value="Tet_transcr_reg_TetR-rel_C_sf"/>
</dbReference>
<dbReference type="PRINTS" id="PR00455">
    <property type="entry name" value="HTHTETR"/>
</dbReference>
<dbReference type="InterPro" id="IPR041586">
    <property type="entry name" value="PsrA_TetR_C"/>
</dbReference>
<evidence type="ECO:0000313" key="4">
    <source>
        <dbReference type="EMBL" id="MBK1854834.1"/>
    </source>
</evidence>
<dbReference type="InterPro" id="IPR050109">
    <property type="entry name" value="HTH-type_TetR-like_transc_reg"/>
</dbReference>
<dbReference type="InterPro" id="IPR001647">
    <property type="entry name" value="HTH_TetR"/>
</dbReference>
<dbReference type="PANTHER" id="PTHR30055">
    <property type="entry name" value="HTH-TYPE TRANSCRIPTIONAL REGULATOR RUTR"/>
    <property type="match status" value="1"/>
</dbReference>
<evidence type="ECO:0000313" key="5">
    <source>
        <dbReference type="Proteomes" id="UP000634206"/>
    </source>
</evidence>
<dbReference type="InterPro" id="IPR023772">
    <property type="entry name" value="DNA-bd_HTH_TetR-type_CS"/>
</dbReference>
<feature type="DNA-binding region" description="H-T-H motif" evidence="2">
    <location>
        <begin position="37"/>
        <end position="56"/>
    </location>
</feature>
<sequence length="224" mass="24767">MTVTPAQAYRPVQVETREQILKAAWDLFAERGFEDVSVRDVTNAAGVNLASVSYHFGGKEGLIQETVKLCMNPINEYRINLLKKAIEEHGSAENVPLETIMNALMRPAVMPEECGVRSGLMLRLVARYLIESDYNIPSVSRNLYTDVFQTFAMALKAHFPKLTGPQLVKRIVFASGAVIYYHGVGKLAMQLSAGGHGDPQEIDREAMLAEVIDFSIYGFGGQPE</sequence>
<gene>
    <name evidence="4" type="ORF">JIN83_07670</name>
</gene>
<reference evidence="4" key="1">
    <citation type="submission" date="2021-01" db="EMBL/GenBank/DDBJ databases">
        <title>Modified the classification status of verrucomicrobia.</title>
        <authorList>
            <person name="Feng X."/>
        </authorList>
    </citation>
    <scope>NUCLEOTIDE SEQUENCE</scope>
    <source>
        <strain evidence="4">5K15</strain>
    </source>
</reference>
<evidence type="ECO:0000256" key="2">
    <source>
        <dbReference type="PROSITE-ProRule" id="PRU00335"/>
    </source>
</evidence>
<protein>
    <submittedName>
        <fullName evidence="4">TetR/AcrR family transcriptional regulator</fullName>
    </submittedName>
</protein>
<dbReference type="PROSITE" id="PS01081">
    <property type="entry name" value="HTH_TETR_1"/>
    <property type="match status" value="1"/>
</dbReference>
<evidence type="ECO:0000259" key="3">
    <source>
        <dbReference type="PROSITE" id="PS50977"/>
    </source>
</evidence>
<proteinExistence type="predicted"/>
<keyword evidence="5" id="KW-1185">Reference proteome</keyword>
<dbReference type="PROSITE" id="PS50977">
    <property type="entry name" value="HTH_TETR_2"/>
    <property type="match status" value="1"/>
</dbReference>
<organism evidence="4 5">
    <name type="scientific">Oceaniferula flava</name>
    <dbReference type="NCBI Taxonomy" id="2800421"/>
    <lineage>
        <taxon>Bacteria</taxon>
        <taxon>Pseudomonadati</taxon>
        <taxon>Verrucomicrobiota</taxon>
        <taxon>Verrucomicrobiia</taxon>
        <taxon>Verrucomicrobiales</taxon>
        <taxon>Verrucomicrobiaceae</taxon>
        <taxon>Oceaniferula</taxon>
    </lineage>
</organism>